<dbReference type="InterPro" id="IPR051689">
    <property type="entry name" value="Sterol_desaturase/TMEM195"/>
</dbReference>
<keyword evidence="4" id="KW-0560">Oxidoreductase</keyword>
<dbReference type="PANTHER" id="PTHR21624:SF1">
    <property type="entry name" value="ALKYLGLYCEROL MONOOXYGENASE"/>
    <property type="match status" value="1"/>
</dbReference>
<feature type="transmembrane region" description="Helical" evidence="7">
    <location>
        <begin position="234"/>
        <end position="252"/>
    </location>
</feature>
<feature type="transmembrane region" description="Helical" evidence="7">
    <location>
        <begin position="186"/>
        <end position="207"/>
    </location>
</feature>
<dbReference type="AlphaFoldDB" id="A0A679JGL8"/>
<evidence type="ECO:0000256" key="6">
    <source>
        <dbReference type="ARBA" id="ARBA00023136"/>
    </source>
</evidence>
<keyword evidence="6 7" id="KW-0472">Membrane</keyword>
<comment type="subcellular location">
    <subcellularLocation>
        <location evidence="1">Endomembrane system</location>
        <topology evidence="1">Multi-pass membrane protein</topology>
    </subcellularLocation>
</comment>
<evidence type="ECO:0000256" key="3">
    <source>
        <dbReference type="ARBA" id="ARBA00022989"/>
    </source>
</evidence>
<protein>
    <recommendedName>
        <fullName evidence="8">Fatty acid hydroxylase domain-containing protein</fullName>
    </recommendedName>
</protein>
<evidence type="ECO:0000256" key="5">
    <source>
        <dbReference type="ARBA" id="ARBA00023098"/>
    </source>
</evidence>
<evidence type="ECO:0000256" key="4">
    <source>
        <dbReference type="ARBA" id="ARBA00023002"/>
    </source>
</evidence>
<feature type="transmembrane region" description="Helical" evidence="7">
    <location>
        <begin position="79"/>
        <end position="100"/>
    </location>
</feature>
<proteinExistence type="predicted"/>
<feature type="transmembrane region" description="Helical" evidence="7">
    <location>
        <begin position="145"/>
        <end position="165"/>
    </location>
</feature>
<dbReference type="GO" id="GO:0050479">
    <property type="term" value="F:glyceryl-ether monooxygenase activity"/>
    <property type="evidence" value="ECO:0007669"/>
    <property type="project" value="TreeGrafter"/>
</dbReference>
<reference evidence="9" key="1">
    <citation type="submission" date="2019-12" db="EMBL/GenBank/DDBJ databases">
        <authorList>
            <person name="Cremers G."/>
        </authorList>
    </citation>
    <scope>NUCLEOTIDE SEQUENCE</scope>
    <source>
        <strain evidence="9">Vvax</strain>
    </source>
</reference>
<name>A0A679JGL8_VARPD</name>
<evidence type="ECO:0000256" key="1">
    <source>
        <dbReference type="ARBA" id="ARBA00004127"/>
    </source>
</evidence>
<dbReference type="GO" id="GO:0016020">
    <property type="term" value="C:membrane"/>
    <property type="evidence" value="ECO:0007669"/>
    <property type="project" value="GOC"/>
</dbReference>
<keyword evidence="2 7" id="KW-0812">Transmembrane</keyword>
<dbReference type="RefSeq" id="WP_425337089.1">
    <property type="nucleotide sequence ID" value="NZ_LR743508.1"/>
</dbReference>
<keyword evidence="5" id="KW-0443">Lipid metabolism</keyword>
<dbReference type="GO" id="GO:0008610">
    <property type="term" value="P:lipid biosynthetic process"/>
    <property type="evidence" value="ECO:0007669"/>
    <property type="project" value="InterPro"/>
</dbReference>
<dbReference type="InterPro" id="IPR006694">
    <property type="entry name" value="Fatty_acid_hydroxylase"/>
</dbReference>
<dbReference type="GO" id="GO:0012505">
    <property type="term" value="C:endomembrane system"/>
    <property type="evidence" value="ECO:0007669"/>
    <property type="project" value="UniProtKB-SubCell"/>
</dbReference>
<feature type="transmembrane region" description="Helical" evidence="7">
    <location>
        <begin position="107"/>
        <end position="125"/>
    </location>
</feature>
<dbReference type="PANTHER" id="PTHR21624">
    <property type="entry name" value="STEROL DESATURASE-RELATED PROTEIN"/>
    <property type="match status" value="1"/>
</dbReference>
<feature type="transmembrane region" description="Helical" evidence="7">
    <location>
        <begin position="37"/>
        <end position="59"/>
    </location>
</feature>
<dbReference type="GO" id="GO:0005506">
    <property type="term" value="F:iron ion binding"/>
    <property type="evidence" value="ECO:0007669"/>
    <property type="project" value="InterPro"/>
</dbReference>
<accession>A0A679JGL8</accession>
<sequence length="423" mass="47613">MPAPSPAERIKNDVAQEIRKGVDLALSHGPLHRGKGMVSGMIALALANFSMLGVLMLQFPAFLTTPKVREVLSFDAMRTMLLVAMVAMVVCGALALTNIVFNRVRRLSVWALFWLAVAVVGSQLGASATGRGWLPTGPLPDNVPYLGIDWFIFDLLATTLLFTTIEKLVPLRPAMPVFRKEWQTDFMYFVTGHLLVGLTLFLVYAILHGVSGMFAAVQPAAQDTLRGWIRQLPFGWALLLLMLVTDFARYWLHRFYHETAIGWRLHSVHHSAQHMDWISGSRTHGVETVLSTVVILAPAFLLGFSQNVINVYIVIAGVQAVFNHTNTSVRLGPLRYLIVTPNFHHWHHSRDAEGLDRCYAAHFAFWDYLFGTAVKSDKNKIWPDEYGVVGDYVPKGFWHQQLHPLTWSGRWTDEHGVAHRENR</sequence>
<dbReference type="EMBL" id="LR743508">
    <property type="protein sequence ID" value="CAA2109568.1"/>
    <property type="molecule type" value="Genomic_DNA"/>
</dbReference>
<evidence type="ECO:0000256" key="7">
    <source>
        <dbReference type="SAM" id="Phobius"/>
    </source>
</evidence>
<evidence type="ECO:0000259" key="8">
    <source>
        <dbReference type="Pfam" id="PF04116"/>
    </source>
</evidence>
<evidence type="ECO:0000313" key="9">
    <source>
        <dbReference type="EMBL" id="CAA2109568.1"/>
    </source>
</evidence>
<dbReference type="Pfam" id="PF04116">
    <property type="entry name" value="FA_hydroxylase"/>
    <property type="match status" value="1"/>
</dbReference>
<dbReference type="GO" id="GO:0006643">
    <property type="term" value="P:membrane lipid metabolic process"/>
    <property type="evidence" value="ECO:0007669"/>
    <property type="project" value="TreeGrafter"/>
</dbReference>
<gene>
    <name evidence="9" type="ORF">VVAX_05839</name>
</gene>
<organism evidence="9">
    <name type="scientific">Variovorax paradoxus</name>
    <dbReference type="NCBI Taxonomy" id="34073"/>
    <lineage>
        <taxon>Bacteria</taxon>
        <taxon>Pseudomonadati</taxon>
        <taxon>Pseudomonadota</taxon>
        <taxon>Betaproteobacteria</taxon>
        <taxon>Burkholderiales</taxon>
        <taxon>Comamonadaceae</taxon>
        <taxon>Variovorax</taxon>
    </lineage>
</organism>
<feature type="domain" description="Fatty acid hydroxylase" evidence="8">
    <location>
        <begin position="239"/>
        <end position="372"/>
    </location>
</feature>
<evidence type="ECO:0000256" key="2">
    <source>
        <dbReference type="ARBA" id="ARBA00022692"/>
    </source>
</evidence>
<keyword evidence="3 7" id="KW-1133">Transmembrane helix</keyword>